<comment type="caution">
    <text evidence="4">The sequence shown here is derived from an EMBL/GenBank/DDBJ whole genome shotgun (WGS) entry which is preliminary data.</text>
</comment>
<sequence length="250" mass="27970">MKEGALAPIKNTVDTLKSGNANQPVTGIITTMFPTITVIEEAVKRNANFIIAHEPSFYNHRDDVNLVKNNTVLARKLQLLEKHKIAIWRFHDYCHSINPDIISYGVARKAEWLPYYKAESPVLTIPKVSLKQLVQHLKTTLGISNLRIIGDPEQWCERIALLPGAAGGQFQINAASSEKPDVLVDGEVSEWETAEYVRDLRLLGGNMALIVLGHAVSEEPGMEWFVEWLQPKLPAVKITHIASGNPFTWM</sequence>
<evidence type="ECO:0000256" key="2">
    <source>
        <dbReference type="ARBA" id="ARBA00022723"/>
    </source>
</evidence>
<feature type="binding site" evidence="3">
    <location>
        <position position="92"/>
    </location>
    <ligand>
        <name>a divalent metal cation</name>
        <dbReference type="ChEBI" id="CHEBI:60240"/>
        <label>1</label>
    </ligand>
</feature>
<reference evidence="4 5" key="1">
    <citation type="submission" date="2019-05" db="EMBL/GenBank/DDBJ databases">
        <authorList>
            <person name="Qu J.-H."/>
        </authorList>
    </citation>
    <scope>NUCLEOTIDE SEQUENCE [LARGE SCALE GENOMIC DNA]</scope>
    <source>
        <strain evidence="4 5">Z12</strain>
    </source>
</reference>
<dbReference type="EMBL" id="VCEI01000011">
    <property type="protein sequence ID" value="TLU96944.1"/>
    <property type="molecule type" value="Genomic_DNA"/>
</dbReference>
<protein>
    <recommendedName>
        <fullName evidence="6">NGG1p interacting factor NIF3</fullName>
    </recommendedName>
</protein>
<evidence type="ECO:0000256" key="3">
    <source>
        <dbReference type="PIRSR" id="PIRSR602678-1"/>
    </source>
</evidence>
<accession>A0A5R9KL60</accession>
<feature type="binding site" evidence="3">
    <location>
        <position position="218"/>
    </location>
    <ligand>
        <name>a divalent metal cation</name>
        <dbReference type="ChEBI" id="CHEBI:60240"/>
        <label>1</label>
    </ligand>
</feature>
<keyword evidence="2 3" id="KW-0479">Metal-binding</keyword>
<dbReference type="SUPFAM" id="SSF102705">
    <property type="entry name" value="NIF3 (NGG1p interacting factor 3)-like"/>
    <property type="match status" value="1"/>
</dbReference>
<dbReference type="Proteomes" id="UP000309788">
    <property type="component" value="Unassembled WGS sequence"/>
</dbReference>
<evidence type="ECO:0008006" key="6">
    <source>
        <dbReference type="Google" id="ProtNLM"/>
    </source>
</evidence>
<keyword evidence="5" id="KW-1185">Reference proteome</keyword>
<feature type="binding site" evidence="3">
    <location>
        <position position="214"/>
    </location>
    <ligand>
        <name>a divalent metal cation</name>
        <dbReference type="ChEBI" id="CHEBI:60240"/>
        <label>1</label>
    </ligand>
</feature>
<feature type="binding site" evidence="3">
    <location>
        <position position="53"/>
    </location>
    <ligand>
        <name>a divalent metal cation</name>
        <dbReference type="ChEBI" id="CHEBI:60240"/>
        <label>1</label>
    </ligand>
</feature>
<dbReference type="PANTHER" id="PTHR13799:SF14">
    <property type="entry name" value="GTP CYCLOHYDROLASE 1 TYPE 2 HOMOLOG"/>
    <property type="match status" value="1"/>
</dbReference>
<evidence type="ECO:0000256" key="1">
    <source>
        <dbReference type="ARBA" id="ARBA00006964"/>
    </source>
</evidence>
<dbReference type="GO" id="GO:0046872">
    <property type="term" value="F:metal ion binding"/>
    <property type="evidence" value="ECO:0007669"/>
    <property type="project" value="UniProtKB-KW"/>
</dbReference>
<dbReference type="PANTHER" id="PTHR13799">
    <property type="entry name" value="NGG1 INTERACTING FACTOR 3"/>
    <property type="match status" value="1"/>
</dbReference>
<name>A0A5R9KL60_9BACT</name>
<evidence type="ECO:0000313" key="4">
    <source>
        <dbReference type="EMBL" id="TLU96944.1"/>
    </source>
</evidence>
<evidence type="ECO:0000313" key="5">
    <source>
        <dbReference type="Proteomes" id="UP000309788"/>
    </source>
</evidence>
<proteinExistence type="inferred from homology"/>
<dbReference type="GO" id="GO:0005737">
    <property type="term" value="C:cytoplasm"/>
    <property type="evidence" value="ECO:0007669"/>
    <property type="project" value="TreeGrafter"/>
</dbReference>
<dbReference type="AlphaFoldDB" id="A0A5R9KL60"/>
<dbReference type="OrthoDB" id="1116574at2"/>
<dbReference type="Pfam" id="PF01784">
    <property type="entry name" value="DUF34_NIF3"/>
    <property type="match status" value="1"/>
</dbReference>
<comment type="similarity">
    <text evidence="1">Belongs to the GTP cyclohydrolase I type 2/NIF3 family.</text>
</comment>
<gene>
    <name evidence="4" type="ORF">FEM55_04110</name>
</gene>
<dbReference type="Gene3D" id="3.40.1390.30">
    <property type="entry name" value="NIF3 (NGG1p interacting factor 3)-like"/>
    <property type="match status" value="1"/>
</dbReference>
<dbReference type="InterPro" id="IPR002678">
    <property type="entry name" value="DUF34/NIF3"/>
</dbReference>
<dbReference type="InterPro" id="IPR036069">
    <property type="entry name" value="DUF34/NIF3_sf"/>
</dbReference>
<organism evidence="4 5">
    <name type="scientific">Dyadobacter sediminis</name>
    <dbReference type="NCBI Taxonomy" id="1493691"/>
    <lineage>
        <taxon>Bacteria</taxon>
        <taxon>Pseudomonadati</taxon>
        <taxon>Bacteroidota</taxon>
        <taxon>Cytophagia</taxon>
        <taxon>Cytophagales</taxon>
        <taxon>Spirosomataceae</taxon>
        <taxon>Dyadobacter</taxon>
    </lineage>
</organism>